<evidence type="ECO:0000313" key="3">
    <source>
        <dbReference type="Proteomes" id="UP000198638"/>
    </source>
</evidence>
<keyword evidence="3" id="KW-1185">Reference proteome</keyword>
<evidence type="ECO:0000313" key="2">
    <source>
        <dbReference type="EMBL" id="SEB19716.1"/>
    </source>
</evidence>
<dbReference type="Proteomes" id="UP000198638">
    <property type="component" value="Unassembled WGS sequence"/>
</dbReference>
<name>A0A1H4HDH1_9BURK</name>
<sequence>MRTTQYTEMTGDISFNPQGDLKNPTSTLDQLQGAK</sequence>
<dbReference type="EMBL" id="FNRQ01000008">
    <property type="protein sequence ID" value="SEB19716.1"/>
    <property type="molecule type" value="Genomic_DNA"/>
</dbReference>
<gene>
    <name evidence="2" type="ORF">SAMN05192564_108114</name>
</gene>
<dbReference type="STRING" id="83784.SAMN05192564_108114"/>
<evidence type="ECO:0000256" key="1">
    <source>
        <dbReference type="SAM" id="MobiDB-lite"/>
    </source>
</evidence>
<reference evidence="3" key="1">
    <citation type="submission" date="2016-10" db="EMBL/GenBank/DDBJ databases">
        <authorList>
            <person name="Varghese N."/>
            <person name="Submissions S."/>
        </authorList>
    </citation>
    <scope>NUCLEOTIDE SEQUENCE [LARGE SCALE GENOMIC DNA]</scope>
    <source>
        <strain evidence="3">LMG 24000</strain>
    </source>
</reference>
<proteinExistence type="predicted"/>
<feature type="region of interest" description="Disordered" evidence="1">
    <location>
        <begin position="1"/>
        <end position="35"/>
    </location>
</feature>
<organism evidence="2 3">
    <name type="scientific">Paraburkholderia sartisoli</name>
    <dbReference type="NCBI Taxonomy" id="83784"/>
    <lineage>
        <taxon>Bacteria</taxon>
        <taxon>Pseudomonadati</taxon>
        <taxon>Pseudomonadota</taxon>
        <taxon>Betaproteobacteria</taxon>
        <taxon>Burkholderiales</taxon>
        <taxon>Burkholderiaceae</taxon>
        <taxon>Paraburkholderia</taxon>
    </lineage>
</organism>
<accession>A0A1H4HDH1</accession>
<protein>
    <submittedName>
        <fullName evidence="2">Branched-chain amino acid transport system substrate-binding protein</fullName>
    </submittedName>
</protein>
<dbReference type="AlphaFoldDB" id="A0A1H4HDH1"/>